<feature type="short sequence motif" description="GXSXG" evidence="4">
    <location>
        <begin position="62"/>
        <end position="66"/>
    </location>
</feature>
<evidence type="ECO:0000256" key="1">
    <source>
        <dbReference type="ARBA" id="ARBA00022801"/>
    </source>
</evidence>
<evidence type="ECO:0000313" key="6">
    <source>
        <dbReference type="EMBL" id="MCW6509119.1"/>
    </source>
</evidence>
<dbReference type="RefSeq" id="WP_282585482.1">
    <property type="nucleotide sequence ID" value="NZ_JAMOIM010000008.1"/>
</dbReference>
<dbReference type="Gene3D" id="3.40.1090.10">
    <property type="entry name" value="Cytosolic phospholipase A2 catalytic domain"/>
    <property type="match status" value="1"/>
</dbReference>
<name>A0AA41YV30_9HYPH</name>
<accession>A0AA41YV30</accession>
<dbReference type="GO" id="GO:0016787">
    <property type="term" value="F:hydrolase activity"/>
    <property type="evidence" value="ECO:0007669"/>
    <property type="project" value="UniProtKB-UniRule"/>
</dbReference>
<feature type="domain" description="PNPLA" evidence="5">
    <location>
        <begin position="31"/>
        <end position="191"/>
    </location>
</feature>
<evidence type="ECO:0000313" key="7">
    <source>
        <dbReference type="Proteomes" id="UP001165667"/>
    </source>
</evidence>
<evidence type="ECO:0000256" key="4">
    <source>
        <dbReference type="PROSITE-ProRule" id="PRU01161"/>
    </source>
</evidence>
<dbReference type="Proteomes" id="UP001165667">
    <property type="component" value="Unassembled WGS sequence"/>
</dbReference>
<dbReference type="PANTHER" id="PTHR14226">
    <property type="entry name" value="NEUROPATHY TARGET ESTERASE/SWISS CHEESE D.MELANOGASTER"/>
    <property type="match status" value="1"/>
</dbReference>
<evidence type="ECO:0000256" key="3">
    <source>
        <dbReference type="ARBA" id="ARBA00023098"/>
    </source>
</evidence>
<keyword evidence="1 4" id="KW-0378">Hydrolase</keyword>
<dbReference type="SUPFAM" id="SSF52151">
    <property type="entry name" value="FabD/lysophospholipase-like"/>
    <property type="match status" value="1"/>
</dbReference>
<evidence type="ECO:0000259" key="5">
    <source>
        <dbReference type="PROSITE" id="PS51635"/>
    </source>
</evidence>
<dbReference type="InterPro" id="IPR050301">
    <property type="entry name" value="NTE"/>
</dbReference>
<feature type="active site" description="Nucleophile" evidence="4">
    <location>
        <position position="64"/>
    </location>
</feature>
<comment type="caution">
    <text evidence="4">Lacks conserved residue(s) required for the propagation of feature annotation.</text>
</comment>
<organism evidence="6 7">
    <name type="scientific">Lichenifustis flavocetrariae</name>
    <dbReference type="NCBI Taxonomy" id="2949735"/>
    <lineage>
        <taxon>Bacteria</taxon>
        <taxon>Pseudomonadati</taxon>
        <taxon>Pseudomonadota</taxon>
        <taxon>Alphaproteobacteria</taxon>
        <taxon>Hyphomicrobiales</taxon>
        <taxon>Lichenihabitantaceae</taxon>
        <taxon>Lichenifustis</taxon>
    </lineage>
</organism>
<sequence length="328" mass="35016">MRFPFWRTDIDLPTSSNTTGAADRRRPRIALALGAGAARGWAQIGVLHELSQQGLVPDIVVGTSMGAVVGGCFCAGRLGHLESFARSLTKRRVFSLMDFTISGIGLISGGRLKAALIRDLGSINIEDLPIRFASVATQIQTGHEIWLSRGDLVEAMRASYALPGVFEPVQIEGRWLIDGALVNPVPVSVCRALGADVVVAINLVAETLSRTEANPSFVPAEDGAEERGGLRSVSLDRQLTLEAGTTAARLRGGVLQTRPTITQVLVDAFNITQDRIARSRLAGDPPDVTINARVGRIGLFEFHRAAELIAIGREAAQKAAPELSQLLS</sequence>
<evidence type="ECO:0000256" key="2">
    <source>
        <dbReference type="ARBA" id="ARBA00022963"/>
    </source>
</evidence>
<keyword evidence="2 4" id="KW-0442">Lipid degradation</keyword>
<dbReference type="PANTHER" id="PTHR14226:SF76">
    <property type="entry name" value="NTE FAMILY PROTEIN RSSA"/>
    <property type="match status" value="1"/>
</dbReference>
<dbReference type="AlphaFoldDB" id="A0AA41YV30"/>
<feature type="short sequence motif" description="DGA/G" evidence="4">
    <location>
        <begin position="178"/>
        <end position="180"/>
    </location>
</feature>
<dbReference type="Pfam" id="PF01734">
    <property type="entry name" value="Patatin"/>
    <property type="match status" value="1"/>
</dbReference>
<dbReference type="EMBL" id="JAMOIM010000008">
    <property type="protein sequence ID" value="MCW6509119.1"/>
    <property type="molecule type" value="Genomic_DNA"/>
</dbReference>
<dbReference type="GO" id="GO:0016042">
    <property type="term" value="P:lipid catabolic process"/>
    <property type="evidence" value="ECO:0007669"/>
    <property type="project" value="UniProtKB-UniRule"/>
</dbReference>
<comment type="caution">
    <text evidence="6">The sequence shown here is derived from an EMBL/GenBank/DDBJ whole genome shotgun (WGS) entry which is preliminary data.</text>
</comment>
<keyword evidence="7" id="KW-1185">Reference proteome</keyword>
<gene>
    <name evidence="6" type="ORF">M8523_13905</name>
</gene>
<proteinExistence type="predicted"/>
<reference evidence="6" key="1">
    <citation type="submission" date="2022-05" db="EMBL/GenBank/DDBJ databases">
        <authorList>
            <person name="Pankratov T."/>
        </authorList>
    </citation>
    <scope>NUCLEOTIDE SEQUENCE</scope>
    <source>
        <strain evidence="6">BP6-180914</strain>
    </source>
</reference>
<dbReference type="InterPro" id="IPR016035">
    <property type="entry name" value="Acyl_Trfase/lysoPLipase"/>
</dbReference>
<dbReference type="InterPro" id="IPR002641">
    <property type="entry name" value="PNPLA_dom"/>
</dbReference>
<keyword evidence="3 4" id="KW-0443">Lipid metabolism</keyword>
<feature type="active site" description="Proton acceptor" evidence="4">
    <location>
        <position position="178"/>
    </location>
</feature>
<protein>
    <submittedName>
        <fullName evidence="6">Patatin-like phospholipase family protein</fullName>
    </submittedName>
</protein>
<dbReference type="PROSITE" id="PS51635">
    <property type="entry name" value="PNPLA"/>
    <property type="match status" value="1"/>
</dbReference>